<accession>A0A9W9YKT4</accession>
<proteinExistence type="predicted"/>
<feature type="compositionally biased region" description="Basic and acidic residues" evidence="1">
    <location>
        <begin position="40"/>
        <end position="62"/>
    </location>
</feature>
<dbReference type="PANTHER" id="PTHR31101">
    <property type="entry name" value="UPF0547 PROTEIN C16ORF87"/>
    <property type="match status" value="1"/>
</dbReference>
<protein>
    <submittedName>
        <fullName evidence="2">Uncharacterized protein</fullName>
    </submittedName>
</protein>
<evidence type="ECO:0000313" key="3">
    <source>
        <dbReference type="Proteomes" id="UP001163046"/>
    </source>
</evidence>
<sequence>MVVKRCPSCDQALLWLASHVPVDMFLSAVNYIRPQVKKEGDCLNGSERDKRLRPERPKKENPDFDYEFPENIIWVNKDQMPFPLTQQDAIRIENLQERQIPHLPHSLHVDGMVIRKKRGRPKGSKNKVKTDSITGEILPPQPQPVQLDEDGVPIKRKRGRPKGSKNKPKAQSLLSPNKCVHKDDDDDGDDQTSSGSDKEPVDVMPHISREKAEMYSLILLDINQKMMSQSCMKFV</sequence>
<feature type="compositionally biased region" description="Basic residues" evidence="1">
    <location>
        <begin position="114"/>
        <end position="127"/>
    </location>
</feature>
<reference evidence="2" key="1">
    <citation type="submission" date="2023-01" db="EMBL/GenBank/DDBJ databases">
        <title>Genome assembly of the deep-sea coral Lophelia pertusa.</title>
        <authorList>
            <person name="Herrera S."/>
            <person name="Cordes E."/>
        </authorList>
    </citation>
    <scope>NUCLEOTIDE SEQUENCE</scope>
    <source>
        <strain evidence="2">USNM1676648</strain>
        <tissue evidence="2">Polyp</tissue>
    </source>
</reference>
<dbReference type="OrthoDB" id="5981040at2759"/>
<comment type="caution">
    <text evidence="2">The sequence shown here is derived from an EMBL/GenBank/DDBJ whole genome shotgun (WGS) entry which is preliminary data.</text>
</comment>
<name>A0A9W9YKT4_9CNID</name>
<dbReference type="InterPro" id="IPR040246">
    <property type="entry name" value="C16orf87-like"/>
</dbReference>
<feature type="compositionally biased region" description="Basic and acidic residues" evidence="1">
    <location>
        <begin position="196"/>
        <end position="205"/>
    </location>
</feature>
<dbReference type="AlphaFoldDB" id="A0A9W9YKT4"/>
<organism evidence="2 3">
    <name type="scientific">Desmophyllum pertusum</name>
    <dbReference type="NCBI Taxonomy" id="174260"/>
    <lineage>
        <taxon>Eukaryota</taxon>
        <taxon>Metazoa</taxon>
        <taxon>Cnidaria</taxon>
        <taxon>Anthozoa</taxon>
        <taxon>Hexacorallia</taxon>
        <taxon>Scleractinia</taxon>
        <taxon>Caryophylliina</taxon>
        <taxon>Caryophylliidae</taxon>
        <taxon>Desmophyllum</taxon>
    </lineage>
</organism>
<dbReference type="Proteomes" id="UP001163046">
    <property type="component" value="Unassembled WGS sequence"/>
</dbReference>
<feature type="compositionally biased region" description="Basic residues" evidence="1">
    <location>
        <begin position="154"/>
        <end position="168"/>
    </location>
</feature>
<keyword evidence="3" id="KW-1185">Reference proteome</keyword>
<evidence type="ECO:0000256" key="1">
    <source>
        <dbReference type="SAM" id="MobiDB-lite"/>
    </source>
</evidence>
<evidence type="ECO:0000313" key="2">
    <source>
        <dbReference type="EMBL" id="KAJ7356051.1"/>
    </source>
</evidence>
<feature type="region of interest" description="Disordered" evidence="1">
    <location>
        <begin position="103"/>
        <end position="205"/>
    </location>
</feature>
<dbReference type="EMBL" id="MU827326">
    <property type="protein sequence ID" value="KAJ7356051.1"/>
    <property type="molecule type" value="Genomic_DNA"/>
</dbReference>
<gene>
    <name evidence="2" type="ORF">OS493_027449</name>
</gene>
<feature type="region of interest" description="Disordered" evidence="1">
    <location>
        <begin position="40"/>
        <end position="63"/>
    </location>
</feature>